<gene>
    <name evidence="1" type="ORF">GCM10010492_63960</name>
</gene>
<reference evidence="2" key="1">
    <citation type="journal article" date="2019" name="Int. J. Syst. Evol. Microbiol.">
        <title>The Global Catalogue of Microorganisms (GCM) 10K type strain sequencing project: providing services to taxonomists for standard genome sequencing and annotation.</title>
        <authorList>
            <consortium name="The Broad Institute Genomics Platform"/>
            <consortium name="The Broad Institute Genome Sequencing Center for Infectious Disease"/>
            <person name="Wu L."/>
            <person name="Ma J."/>
        </authorList>
    </citation>
    <scope>NUCLEOTIDE SEQUENCE [LARGE SCALE GENOMIC DNA]</scope>
    <source>
        <strain evidence="2">JCM 3380</strain>
    </source>
</reference>
<dbReference type="EMBL" id="BAAABU010000022">
    <property type="protein sequence ID" value="GAA0254389.1"/>
    <property type="molecule type" value="Genomic_DNA"/>
</dbReference>
<name>A0ABP3E9X3_9PSEU</name>
<keyword evidence="2" id="KW-1185">Reference proteome</keyword>
<protein>
    <submittedName>
        <fullName evidence="1">Uncharacterized protein</fullName>
    </submittedName>
</protein>
<proteinExistence type="predicted"/>
<dbReference type="Proteomes" id="UP001500416">
    <property type="component" value="Unassembled WGS sequence"/>
</dbReference>
<sequence length="299" mass="32669">MRQLSVVVTCTDRKMFDPLPALRAGSLPDGAVADRLEAWGERLRAAEERVPLIKLYKGEQWVQAAAVLRAAENAGFEPDLWVASAGLGLQPAKKRFPAYAATFSPGSPDTVAAAPVDRRRWWKGLRKHVRGSRVEALGRDRPVLLILSEVYGSVLKPELGELGANGHGVLLIGGSADDGAIDGVHHVPANGALRKALGGTLTGLNARMAATWLAQCENGDLMSPRTSGSWERWAKRSAQPERFNRTPMTDADVKEYIRTSVAEQPDVSRTRLHRQLRESGRACEQGRFANLYAETMGER</sequence>
<organism evidence="1 2">
    <name type="scientific">Saccharothrix mutabilis subsp. mutabilis</name>
    <dbReference type="NCBI Taxonomy" id="66855"/>
    <lineage>
        <taxon>Bacteria</taxon>
        <taxon>Bacillati</taxon>
        <taxon>Actinomycetota</taxon>
        <taxon>Actinomycetes</taxon>
        <taxon>Pseudonocardiales</taxon>
        <taxon>Pseudonocardiaceae</taxon>
        <taxon>Saccharothrix</taxon>
    </lineage>
</organism>
<comment type="caution">
    <text evidence="1">The sequence shown here is derived from an EMBL/GenBank/DDBJ whole genome shotgun (WGS) entry which is preliminary data.</text>
</comment>
<evidence type="ECO:0000313" key="1">
    <source>
        <dbReference type="EMBL" id="GAA0254389.1"/>
    </source>
</evidence>
<accession>A0ABP3E9X3</accession>
<evidence type="ECO:0000313" key="2">
    <source>
        <dbReference type="Proteomes" id="UP001500416"/>
    </source>
</evidence>